<evidence type="ECO:0000256" key="1">
    <source>
        <dbReference type="ARBA" id="ARBA00023125"/>
    </source>
</evidence>
<keyword evidence="1 2" id="KW-0238">DNA-binding</keyword>
<dbReference type="SUPFAM" id="SSF48498">
    <property type="entry name" value="Tetracyclin repressor-like, C-terminal domain"/>
    <property type="match status" value="1"/>
</dbReference>
<dbReference type="Gene3D" id="1.10.357.10">
    <property type="entry name" value="Tetracycline Repressor, domain 2"/>
    <property type="match status" value="1"/>
</dbReference>
<feature type="compositionally biased region" description="Low complexity" evidence="3">
    <location>
        <begin position="1"/>
        <end position="15"/>
    </location>
</feature>
<organism evidence="5 6">
    <name type="scientific">Psychromarinibacter halotolerans</name>
    <dbReference type="NCBI Taxonomy" id="1775175"/>
    <lineage>
        <taxon>Bacteria</taxon>
        <taxon>Pseudomonadati</taxon>
        <taxon>Pseudomonadota</taxon>
        <taxon>Alphaproteobacteria</taxon>
        <taxon>Rhodobacterales</taxon>
        <taxon>Paracoccaceae</taxon>
        <taxon>Psychromarinibacter</taxon>
    </lineage>
</organism>
<name>A0ABV7GV94_9RHOB</name>
<dbReference type="PRINTS" id="PR00455">
    <property type="entry name" value="HTHTETR"/>
</dbReference>
<keyword evidence="6" id="KW-1185">Reference proteome</keyword>
<dbReference type="EMBL" id="JBHRTB010000010">
    <property type="protein sequence ID" value="MFC3144291.1"/>
    <property type="molecule type" value="Genomic_DNA"/>
</dbReference>
<dbReference type="InterPro" id="IPR009057">
    <property type="entry name" value="Homeodomain-like_sf"/>
</dbReference>
<dbReference type="PANTHER" id="PTHR30328:SF54">
    <property type="entry name" value="HTH-TYPE TRANSCRIPTIONAL REPRESSOR SCO4008"/>
    <property type="match status" value="1"/>
</dbReference>
<dbReference type="InterPro" id="IPR001647">
    <property type="entry name" value="HTH_TetR"/>
</dbReference>
<protein>
    <submittedName>
        <fullName evidence="5">TetR/AcrR family transcriptional regulator</fullName>
    </submittedName>
</protein>
<evidence type="ECO:0000313" key="6">
    <source>
        <dbReference type="Proteomes" id="UP001595632"/>
    </source>
</evidence>
<dbReference type="RefSeq" id="WP_275634678.1">
    <property type="nucleotide sequence ID" value="NZ_JARGYD010000011.1"/>
</dbReference>
<dbReference type="InterPro" id="IPR041474">
    <property type="entry name" value="NicS_C"/>
</dbReference>
<accession>A0ABV7GV94</accession>
<dbReference type="InterPro" id="IPR050109">
    <property type="entry name" value="HTH-type_TetR-like_transc_reg"/>
</dbReference>
<gene>
    <name evidence="5" type="ORF">ACFOGP_16330</name>
</gene>
<feature type="DNA-binding region" description="H-T-H motif" evidence="2">
    <location>
        <begin position="45"/>
        <end position="64"/>
    </location>
</feature>
<evidence type="ECO:0000259" key="4">
    <source>
        <dbReference type="PROSITE" id="PS50977"/>
    </source>
</evidence>
<dbReference type="Pfam" id="PF00440">
    <property type="entry name" value="TetR_N"/>
    <property type="match status" value="1"/>
</dbReference>
<evidence type="ECO:0000313" key="5">
    <source>
        <dbReference type="EMBL" id="MFC3144291.1"/>
    </source>
</evidence>
<dbReference type="PANTHER" id="PTHR30328">
    <property type="entry name" value="TRANSCRIPTIONAL REPRESSOR"/>
    <property type="match status" value="1"/>
</dbReference>
<dbReference type="InterPro" id="IPR036271">
    <property type="entry name" value="Tet_transcr_reg_TetR-rel_C_sf"/>
</dbReference>
<dbReference type="Pfam" id="PF17938">
    <property type="entry name" value="TetR_C_29"/>
    <property type="match status" value="1"/>
</dbReference>
<sequence length="224" mass="24977">MNQTAPKSAPKSAAKPVKRDAAASKRRILKAALAEFAAHGHAGARIDTIAEKASVSKPMIYSYFGDKEELYKAALRESYVQIRQGERKLKLEDLSPEEAVRELVGFTLRHFVSKPWFVSMLNTENLLGGDAIRQIGDVAEIQSPLIESIRQFLKRGAAAGEIRDDVDPVELYITIASLCYFPVSNKHTLRAVFKVPIDDDWLDQRAAMISDMLTCYLRRTPPAS</sequence>
<feature type="domain" description="HTH tetR-type" evidence="4">
    <location>
        <begin position="22"/>
        <end position="82"/>
    </location>
</feature>
<dbReference type="SUPFAM" id="SSF46689">
    <property type="entry name" value="Homeodomain-like"/>
    <property type="match status" value="1"/>
</dbReference>
<reference evidence="6" key="1">
    <citation type="journal article" date="2019" name="Int. J. Syst. Evol. Microbiol.">
        <title>The Global Catalogue of Microorganisms (GCM) 10K type strain sequencing project: providing services to taxonomists for standard genome sequencing and annotation.</title>
        <authorList>
            <consortium name="The Broad Institute Genomics Platform"/>
            <consortium name="The Broad Institute Genome Sequencing Center for Infectious Disease"/>
            <person name="Wu L."/>
            <person name="Ma J."/>
        </authorList>
    </citation>
    <scope>NUCLEOTIDE SEQUENCE [LARGE SCALE GENOMIC DNA]</scope>
    <source>
        <strain evidence="6">KCTC 52366</strain>
    </source>
</reference>
<proteinExistence type="predicted"/>
<comment type="caution">
    <text evidence="5">The sequence shown here is derived from an EMBL/GenBank/DDBJ whole genome shotgun (WGS) entry which is preliminary data.</text>
</comment>
<evidence type="ECO:0000256" key="3">
    <source>
        <dbReference type="SAM" id="MobiDB-lite"/>
    </source>
</evidence>
<dbReference type="Proteomes" id="UP001595632">
    <property type="component" value="Unassembled WGS sequence"/>
</dbReference>
<evidence type="ECO:0000256" key="2">
    <source>
        <dbReference type="PROSITE-ProRule" id="PRU00335"/>
    </source>
</evidence>
<dbReference type="PROSITE" id="PS50977">
    <property type="entry name" value="HTH_TETR_2"/>
    <property type="match status" value="1"/>
</dbReference>
<feature type="region of interest" description="Disordered" evidence="3">
    <location>
        <begin position="1"/>
        <end position="21"/>
    </location>
</feature>